<protein>
    <recommendedName>
        <fullName evidence="2">DUF2147 domain-containing protein</fullName>
    </recommendedName>
</protein>
<feature type="domain" description="DUF2147" evidence="2">
    <location>
        <begin position="26"/>
        <end position="141"/>
    </location>
</feature>
<name>A0A9W6B8K7_9FLAO</name>
<accession>A0A9W6B8K7</accession>
<keyword evidence="4" id="KW-1185">Reference proteome</keyword>
<organism evidence="3 4">
    <name type="scientific">Neptunitalea chrysea</name>
    <dbReference type="NCBI Taxonomy" id="1647581"/>
    <lineage>
        <taxon>Bacteria</taxon>
        <taxon>Pseudomonadati</taxon>
        <taxon>Bacteroidota</taxon>
        <taxon>Flavobacteriia</taxon>
        <taxon>Flavobacteriales</taxon>
        <taxon>Flavobacteriaceae</taxon>
        <taxon>Neptunitalea</taxon>
    </lineage>
</organism>
<dbReference type="RefSeq" id="WP_281755959.1">
    <property type="nucleotide sequence ID" value="NZ_BRVP01000023.1"/>
</dbReference>
<feature type="chain" id="PRO_5040926755" description="DUF2147 domain-containing protein" evidence="1">
    <location>
        <begin position="22"/>
        <end position="143"/>
    </location>
</feature>
<dbReference type="PANTHER" id="PTHR36919:SF3">
    <property type="entry name" value="BLL5882 PROTEIN"/>
    <property type="match status" value="1"/>
</dbReference>
<dbReference type="InterPro" id="IPR019223">
    <property type="entry name" value="DUF2147"/>
</dbReference>
<evidence type="ECO:0000313" key="4">
    <source>
        <dbReference type="Proteomes" id="UP001143545"/>
    </source>
</evidence>
<gene>
    <name evidence="3" type="ORF">NBRC110019_28010</name>
</gene>
<dbReference type="EMBL" id="BRVP01000023">
    <property type="protein sequence ID" value="GLB53760.1"/>
    <property type="molecule type" value="Genomic_DNA"/>
</dbReference>
<dbReference type="Pfam" id="PF09917">
    <property type="entry name" value="DUF2147"/>
    <property type="match status" value="1"/>
</dbReference>
<dbReference type="Gene3D" id="2.40.128.520">
    <property type="match status" value="1"/>
</dbReference>
<comment type="caution">
    <text evidence="3">The sequence shown here is derived from an EMBL/GenBank/DDBJ whole genome shotgun (WGS) entry which is preliminary data.</text>
</comment>
<dbReference type="PANTHER" id="PTHR36919">
    <property type="entry name" value="BLR1215 PROTEIN"/>
    <property type="match status" value="1"/>
</dbReference>
<reference evidence="3" key="1">
    <citation type="submission" date="2022-07" db="EMBL/GenBank/DDBJ databases">
        <title>Taxonomy of Novel Oxalotrophic and Methylotrophic Bacteria.</title>
        <authorList>
            <person name="Sahin N."/>
            <person name="Tani A."/>
        </authorList>
    </citation>
    <scope>NUCLEOTIDE SEQUENCE</scope>
    <source>
        <strain evidence="3">AM327</strain>
    </source>
</reference>
<evidence type="ECO:0000313" key="3">
    <source>
        <dbReference type="EMBL" id="GLB53760.1"/>
    </source>
</evidence>
<evidence type="ECO:0000256" key="1">
    <source>
        <dbReference type="SAM" id="SignalP"/>
    </source>
</evidence>
<dbReference type="Proteomes" id="UP001143545">
    <property type="component" value="Unassembled WGS sequence"/>
</dbReference>
<evidence type="ECO:0000259" key="2">
    <source>
        <dbReference type="Pfam" id="PF09917"/>
    </source>
</evidence>
<proteinExistence type="predicted"/>
<feature type="signal peptide" evidence="1">
    <location>
        <begin position="1"/>
        <end position="21"/>
    </location>
</feature>
<keyword evidence="1" id="KW-0732">Signal</keyword>
<dbReference type="AlphaFoldDB" id="A0A9W6B8K7"/>
<sequence length="143" mass="16605">MVLKNMVFVVLAILMVGSTYAQTVIGTWKMVDDKNGKERCVVKIYEKNDKVYGRIVELLDPEKQNAICSECDDYREGEKVEGMVVIENMEKQGDSYTGGKILNPDSGSLYRCKLWLDKNDTNKLYVRGYLAFFYRTQTWYRLN</sequence>